<evidence type="ECO:0000259" key="9">
    <source>
        <dbReference type="Pfam" id="PF18565"/>
    </source>
</evidence>
<dbReference type="InterPro" id="IPR032311">
    <property type="entry name" value="DUF4982"/>
</dbReference>
<feature type="domain" description="Glycoside hydrolase family 2" evidence="9">
    <location>
        <begin position="721"/>
        <end position="823"/>
    </location>
</feature>
<evidence type="ECO:0000259" key="8">
    <source>
        <dbReference type="Pfam" id="PF16355"/>
    </source>
</evidence>
<dbReference type="EMBL" id="CAAHFH010000002">
    <property type="protein sequence ID" value="VGO22481.1"/>
    <property type="molecule type" value="Genomic_DNA"/>
</dbReference>
<dbReference type="Pfam" id="PF00703">
    <property type="entry name" value="Glyco_hydro_2"/>
    <property type="match status" value="1"/>
</dbReference>
<dbReference type="InterPro" id="IPR006103">
    <property type="entry name" value="Glyco_hydro_2_cat"/>
</dbReference>
<dbReference type="InterPro" id="IPR006102">
    <property type="entry name" value="Ig-like_GH2"/>
</dbReference>
<dbReference type="InterPro" id="IPR006104">
    <property type="entry name" value="Glyco_hydro_2_N"/>
</dbReference>
<evidence type="ECO:0000256" key="4">
    <source>
        <dbReference type="SAM" id="SignalP"/>
    </source>
</evidence>
<keyword evidence="3" id="KW-0326">Glycosidase</keyword>
<evidence type="ECO:0000313" key="10">
    <source>
        <dbReference type="EMBL" id="VGO22481.1"/>
    </source>
</evidence>
<dbReference type="InterPro" id="IPR017853">
    <property type="entry name" value="GH"/>
</dbReference>
<dbReference type="SUPFAM" id="SSF49303">
    <property type="entry name" value="beta-Galactosidase/glucuronidase domain"/>
    <property type="match status" value="1"/>
</dbReference>
<evidence type="ECO:0000256" key="1">
    <source>
        <dbReference type="ARBA" id="ARBA00007401"/>
    </source>
</evidence>
<dbReference type="InterPro" id="IPR051913">
    <property type="entry name" value="GH2_Domain-Containing"/>
</dbReference>
<feature type="domain" description="Glycoside hydrolase family 2 catalytic" evidence="6">
    <location>
        <begin position="287"/>
        <end position="420"/>
    </location>
</feature>
<dbReference type="SUPFAM" id="SSF49373">
    <property type="entry name" value="Invasin/intimin cell-adhesion fragments"/>
    <property type="match status" value="1"/>
</dbReference>
<sequence>MKRIIISILTGTIVMAAHAESRAVDNFNADWKFNLGDVTEAKGAAYDDAAWRGVQLPHDWSVELSFTTEDAGGCTGFLPGGIGWYRKTFTVPASSKGRVVRVDFDGVYSNSEVWINGHHLGMHPYGYSPFSYDLSKHLNYGGENTIAVKADRTAYLDCRWYPGSGIYRNVKLVTHDLVHIQQHGVFVTTKGSEVTVRSSVCNGSDAAKKISIKTAVQEAGSQSLDIELAAGEAKEVELVFQIAKPRLWDTEHPNLYTASVDVLDGKTVLDNACATFGIREIRYDANEGFFLNGKRMLLKGVCLHHDGGCVGAAVPDGVWERRLRILKEGGCNAIRTAHNPPSAEFLDLCDRLGFLVQDEAFDEWFNPKDKKYNFGQKVADDRTVGYSERFGEWAERDVKAMVQRDRNHPSIIMWSIGNEIEWTYPGYGGATGYWEKENNVNYYWDEPPLDTPTMKERFENEDQGEYILAEQAADLSGWIKEIDVSRPVTANTVMPSISHFSGYADALDIVGYSYRTVLNKWGHENYPEKMILGTENWVQWNEWKGVLDNPHVPGVFLWTGIDYLGESTQWPAKASGSGMLDTAGFRKPNYWFFKTFWKESEPLVYIATQPLAESNYLMLDGQVVENPEKRRTRKWGWPDVVNHWNYQPGEQVYIELYSNCEETELFLNGKSLGVQKLADCEDRLMKWAVPFEAGELKAVGRTSGKETALQTLQTAGEPAALQLTADKTELDADGVDVAHCVVQLVDADGVPVKHLGHLARFTIEGDARNVGVDNGSPKSTQNFQSDTCRTDQGRCLMVLQAGHAPGAVAVTASADGLKSARVELKQD</sequence>
<organism evidence="10 11">
    <name type="scientific">Pontiella sulfatireligans</name>
    <dbReference type="NCBI Taxonomy" id="2750658"/>
    <lineage>
        <taxon>Bacteria</taxon>
        <taxon>Pseudomonadati</taxon>
        <taxon>Kiritimatiellota</taxon>
        <taxon>Kiritimatiellia</taxon>
        <taxon>Kiritimatiellales</taxon>
        <taxon>Pontiellaceae</taxon>
        <taxon>Pontiella</taxon>
    </lineage>
</organism>
<evidence type="ECO:0000259" key="5">
    <source>
        <dbReference type="Pfam" id="PF00703"/>
    </source>
</evidence>
<dbReference type="InterPro" id="IPR023232">
    <property type="entry name" value="Glyco_hydro_2_AS"/>
</dbReference>
<dbReference type="AlphaFoldDB" id="A0A6C2UT94"/>
<keyword evidence="11" id="KW-1185">Reference proteome</keyword>
<dbReference type="Pfam" id="PF02836">
    <property type="entry name" value="Glyco_hydro_2_C"/>
    <property type="match status" value="1"/>
</dbReference>
<accession>A0A6C2UT94</accession>
<dbReference type="InterPro" id="IPR008964">
    <property type="entry name" value="Invasin/intimin_cell_adhesion"/>
</dbReference>
<comment type="similarity">
    <text evidence="1">Belongs to the glycosyl hydrolase 2 family.</text>
</comment>
<feature type="chain" id="PRO_5025589752" evidence="4">
    <location>
        <begin position="20"/>
        <end position="827"/>
    </location>
</feature>
<dbReference type="InterPro" id="IPR006101">
    <property type="entry name" value="Glyco_hydro_2"/>
</dbReference>
<dbReference type="Pfam" id="PF02837">
    <property type="entry name" value="Glyco_hydro_2_N"/>
    <property type="match status" value="1"/>
</dbReference>
<feature type="signal peptide" evidence="4">
    <location>
        <begin position="1"/>
        <end position="19"/>
    </location>
</feature>
<keyword evidence="2" id="KW-0378">Hydrolase</keyword>
<dbReference type="GO" id="GO:0004553">
    <property type="term" value="F:hydrolase activity, hydrolyzing O-glycosyl compounds"/>
    <property type="evidence" value="ECO:0007669"/>
    <property type="project" value="InterPro"/>
</dbReference>
<feature type="domain" description="DUF4982" evidence="8">
    <location>
        <begin position="649"/>
        <end position="708"/>
    </location>
</feature>
<name>A0A6C2UT94_9BACT</name>
<dbReference type="InterPro" id="IPR013783">
    <property type="entry name" value="Ig-like_fold"/>
</dbReference>
<dbReference type="PROSITE" id="PS00608">
    <property type="entry name" value="GLYCOSYL_HYDROL_F2_2"/>
    <property type="match status" value="1"/>
</dbReference>
<protein>
    <submittedName>
        <fullName evidence="10">Beta-galactosidase BoGH2A</fullName>
    </submittedName>
</protein>
<dbReference type="RefSeq" id="WP_222846409.1">
    <property type="nucleotide sequence ID" value="NZ_CAAHFH010000002.1"/>
</dbReference>
<dbReference type="PANTHER" id="PTHR42732:SF1">
    <property type="entry name" value="BETA-MANNOSIDASE"/>
    <property type="match status" value="1"/>
</dbReference>
<feature type="domain" description="Glycoside hydrolase family 2 immunoglobulin-like beta-sandwich" evidence="5">
    <location>
        <begin position="179"/>
        <end position="279"/>
    </location>
</feature>
<dbReference type="PANTHER" id="PTHR42732">
    <property type="entry name" value="BETA-GALACTOSIDASE"/>
    <property type="match status" value="1"/>
</dbReference>
<proteinExistence type="inferred from homology"/>
<feature type="domain" description="Glycosyl hydrolases family 2 sugar binding" evidence="7">
    <location>
        <begin position="81"/>
        <end position="174"/>
    </location>
</feature>
<dbReference type="Gene3D" id="2.60.120.260">
    <property type="entry name" value="Galactose-binding domain-like"/>
    <property type="match status" value="1"/>
</dbReference>
<keyword evidence="4" id="KW-0732">Signal</keyword>
<dbReference type="Pfam" id="PF16355">
    <property type="entry name" value="DUF4982"/>
    <property type="match status" value="1"/>
</dbReference>
<dbReference type="SUPFAM" id="SSF49785">
    <property type="entry name" value="Galactose-binding domain-like"/>
    <property type="match status" value="1"/>
</dbReference>
<dbReference type="Proteomes" id="UP000346198">
    <property type="component" value="Unassembled WGS sequence"/>
</dbReference>
<dbReference type="GO" id="GO:0005975">
    <property type="term" value="P:carbohydrate metabolic process"/>
    <property type="evidence" value="ECO:0007669"/>
    <property type="project" value="InterPro"/>
</dbReference>
<dbReference type="Gene3D" id="2.60.40.10">
    <property type="entry name" value="Immunoglobulins"/>
    <property type="match status" value="3"/>
</dbReference>
<dbReference type="InterPro" id="IPR040605">
    <property type="entry name" value="Glyco_hydro2_dom5"/>
</dbReference>
<evidence type="ECO:0000256" key="3">
    <source>
        <dbReference type="ARBA" id="ARBA00023295"/>
    </source>
</evidence>
<evidence type="ECO:0000259" key="7">
    <source>
        <dbReference type="Pfam" id="PF02837"/>
    </source>
</evidence>
<dbReference type="SUPFAM" id="SSF51445">
    <property type="entry name" value="(Trans)glycosidases"/>
    <property type="match status" value="1"/>
</dbReference>
<evidence type="ECO:0000256" key="2">
    <source>
        <dbReference type="ARBA" id="ARBA00022801"/>
    </source>
</evidence>
<dbReference type="Pfam" id="PF18565">
    <property type="entry name" value="Glyco_hydro2_C5"/>
    <property type="match status" value="1"/>
</dbReference>
<dbReference type="InterPro" id="IPR008979">
    <property type="entry name" value="Galactose-bd-like_sf"/>
</dbReference>
<evidence type="ECO:0000259" key="6">
    <source>
        <dbReference type="Pfam" id="PF02836"/>
    </source>
</evidence>
<reference evidence="10 11" key="1">
    <citation type="submission" date="2019-04" db="EMBL/GenBank/DDBJ databases">
        <authorList>
            <person name="Van Vliet M D."/>
        </authorList>
    </citation>
    <scope>NUCLEOTIDE SEQUENCE [LARGE SCALE GENOMIC DNA]</scope>
    <source>
        <strain evidence="10 11">F21</strain>
    </source>
</reference>
<dbReference type="Gene3D" id="3.20.20.80">
    <property type="entry name" value="Glycosidases"/>
    <property type="match status" value="1"/>
</dbReference>
<dbReference type="InterPro" id="IPR036156">
    <property type="entry name" value="Beta-gal/glucu_dom_sf"/>
</dbReference>
<dbReference type="PRINTS" id="PR00132">
    <property type="entry name" value="GLHYDRLASE2"/>
</dbReference>
<gene>
    <name evidence="10" type="ORF">SCARR_04564</name>
</gene>
<evidence type="ECO:0000313" key="11">
    <source>
        <dbReference type="Proteomes" id="UP000346198"/>
    </source>
</evidence>